<feature type="compositionally biased region" description="Basic and acidic residues" evidence="1">
    <location>
        <begin position="78"/>
        <end position="90"/>
    </location>
</feature>
<organism evidence="2 3">
    <name type="scientific">Rhizoclosmatium globosum</name>
    <dbReference type="NCBI Taxonomy" id="329046"/>
    <lineage>
        <taxon>Eukaryota</taxon>
        <taxon>Fungi</taxon>
        <taxon>Fungi incertae sedis</taxon>
        <taxon>Chytridiomycota</taxon>
        <taxon>Chytridiomycota incertae sedis</taxon>
        <taxon>Chytridiomycetes</taxon>
        <taxon>Chytridiales</taxon>
        <taxon>Chytriomycetaceae</taxon>
        <taxon>Rhizoclosmatium</taxon>
    </lineage>
</organism>
<evidence type="ECO:0000313" key="2">
    <source>
        <dbReference type="EMBL" id="ORY30137.1"/>
    </source>
</evidence>
<proteinExistence type="predicted"/>
<protein>
    <submittedName>
        <fullName evidence="2">Uncharacterized protein</fullName>
    </submittedName>
</protein>
<feature type="compositionally biased region" description="Polar residues" evidence="1">
    <location>
        <begin position="41"/>
        <end position="67"/>
    </location>
</feature>
<comment type="caution">
    <text evidence="2">The sequence shown here is derived from an EMBL/GenBank/DDBJ whole genome shotgun (WGS) entry which is preliminary data.</text>
</comment>
<feature type="region of interest" description="Disordered" evidence="1">
    <location>
        <begin position="1"/>
        <end position="90"/>
    </location>
</feature>
<dbReference type="OrthoDB" id="10331684at2759"/>
<reference evidence="2 3" key="1">
    <citation type="submission" date="2016-07" db="EMBL/GenBank/DDBJ databases">
        <title>Pervasive Adenine N6-methylation of Active Genes in Fungi.</title>
        <authorList>
            <consortium name="DOE Joint Genome Institute"/>
            <person name="Mondo S.J."/>
            <person name="Dannebaum R.O."/>
            <person name="Kuo R.C."/>
            <person name="Labutti K."/>
            <person name="Haridas S."/>
            <person name="Kuo A."/>
            <person name="Salamov A."/>
            <person name="Ahrendt S.R."/>
            <person name="Lipzen A."/>
            <person name="Sullivan W."/>
            <person name="Andreopoulos W.B."/>
            <person name="Clum A."/>
            <person name="Lindquist E."/>
            <person name="Daum C."/>
            <person name="Ramamoorthy G.K."/>
            <person name="Gryganskyi A."/>
            <person name="Culley D."/>
            <person name="Magnuson J.K."/>
            <person name="James T.Y."/>
            <person name="O'Malley M.A."/>
            <person name="Stajich J.E."/>
            <person name="Spatafora J.W."/>
            <person name="Visel A."/>
            <person name="Grigoriev I.V."/>
        </authorList>
    </citation>
    <scope>NUCLEOTIDE SEQUENCE [LARGE SCALE GENOMIC DNA]</scope>
    <source>
        <strain evidence="2 3">JEL800</strain>
    </source>
</reference>
<name>A0A1Y2B6P0_9FUNG</name>
<keyword evidence="3" id="KW-1185">Reference proteome</keyword>
<dbReference type="AlphaFoldDB" id="A0A1Y2B6P0"/>
<evidence type="ECO:0000256" key="1">
    <source>
        <dbReference type="SAM" id="MobiDB-lite"/>
    </source>
</evidence>
<accession>A0A1Y2B6P0</accession>
<dbReference type="EMBL" id="MCGO01000084">
    <property type="protein sequence ID" value="ORY30137.1"/>
    <property type="molecule type" value="Genomic_DNA"/>
</dbReference>
<evidence type="ECO:0000313" key="3">
    <source>
        <dbReference type="Proteomes" id="UP000193642"/>
    </source>
</evidence>
<sequence length="90" mass="9857">MDLTLNRQSRHPTKEGVGTVAHETFNTDPTETRQPGKPAPINSSNARNTPRSIDESTNCCGNANPDSAHSYPPSYIHTEARNRSDTANHN</sequence>
<gene>
    <name evidence="2" type="ORF">BCR33DRAFT_724448</name>
</gene>
<feature type="compositionally biased region" description="Polar residues" evidence="1">
    <location>
        <begin position="24"/>
        <end position="33"/>
    </location>
</feature>
<dbReference type="Proteomes" id="UP000193642">
    <property type="component" value="Unassembled WGS sequence"/>
</dbReference>